<reference evidence="14 15" key="1">
    <citation type="submission" date="2019-04" db="EMBL/GenBank/DDBJ databases">
        <title>Taxonomy of novel Haliea sp. from mangrove soil of West Coast of India.</title>
        <authorList>
            <person name="Verma A."/>
            <person name="Kumar P."/>
            <person name="Krishnamurthi S."/>
        </authorList>
    </citation>
    <scope>NUCLEOTIDE SEQUENCE [LARGE SCALE GENOMIC DNA]</scope>
    <source>
        <strain evidence="14 15">SAOS-164</strain>
    </source>
</reference>
<keyword evidence="8" id="KW-0798">TonB box</keyword>
<keyword evidence="9 11" id="KW-0472">Membrane</keyword>
<feature type="domain" description="TonB-dependent receptor-like beta-barrel" evidence="13">
    <location>
        <begin position="13"/>
        <end position="434"/>
    </location>
</feature>
<accession>A0A4Z0LT39</accession>
<organism evidence="14 15">
    <name type="scientific">Mangrovimicrobium sediminis</name>
    <dbReference type="NCBI Taxonomy" id="2562682"/>
    <lineage>
        <taxon>Bacteria</taxon>
        <taxon>Pseudomonadati</taxon>
        <taxon>Pseudomonadota</taxon>
        <taxon>Gammaproteobacteria</taxon>
        <taxon>Cellvibrionales</taxon>
        <taxon>Halieaceae</taxon>
        <taxon>Mangrovimicrobium</taxon>
    </lineage>
</organism>
<evidence type="ECO:0000256" key="11">
    <source>
        <dbReference type="PROSITE-ProRule" id="PRU01360"/>
    </source>
</evidence>
<evidence type="ECO:0000256" key="5">
    <source>
        <dbReference type="ARBA" id="ARBA00022692"/>
    </source>
</evidence>
<keyword evidence="14" id="KW-0675">Receptor</keyword>
<dbReference type="InterPro" id="IPR000531">
    <property type="entry name" value="Beta-barrel_TonB"/>
</dbReference>
<evidence type="ECO:0000259" key="13">
    <source>
        <dbReference type="Pfam" id="PF00593"/>
    </source>
</evidence>
<evidence type="ECO:0000256" key="3">
    <source>
        <dbReference type="ARBA" id="ARBA00022452"/>
    </source>
</evidence>
<feature type="short sequence motif" description="TonB C-terminal box" evidence="12">
    <location>
        <begin position="455"/>
        <end position="472"/>
    </location>
</feature>
<evidence type="ECO:0000256" key="1">
    <source>
        <dbReference type="ARBA" id="ARBA00004571"/>
    </source>
</evidence>
<keyword evidence="7" id="KW-0406">Ion transport</keyword>
<dbReference type="GO" id="GO:0006826">
    <property type="term" value="P:iron ion transport"/>
    <property type="evidence" value="ECO:0007669"/>
    <property type="project" value="UniProtKB-KW"/>
</dbReference>
<dbReference type="GO" id="GO:0009279">
    <property type="term" value="C:cell outer membrane"/>
    <property type="evidence" value="ECO:0007669"/>
    <property type="project" value="UniProtKB-SubCell"/>
</dbReference>
<dbReference type="PROSITE" id="PS52016">
    <property type="entry name" value="TONB_DEPENDENT_REC_3"/>
    <property type="match status" value="1"/>
</dbReference>
<evidence type="ECO:0000256" key="7">
    <source>
        <dbReference type="ARBA" id="ARBA00023065"/>
    </source>
</evidence>
<protein>
    <submittedName>
        <fullName evidence="14">TonB-dependent receptor</fullName>
    </submittedName>
</protein>
<dbReference type="InterPro" id="IPR036942">
    <property type="entry name" value="Beta-barrel_TonB_sf"/>
</dbReference>
<dbReference type="PROSITE" id="PS01156">
    <property type="entry name" value="TONB_DEPENDENT_REC_2"/>
    <property type="match status" value="1"/>
</dbReference>
<dbReference type="RefSeq" id="WP_135446660.1">
    <property type="nucleotide sequence ID" value="NZ_SRLE01000036.1"/>
</dbReference>
<name>A0A4Z0LT39_9GAMM</name>
<keyword evidence="4" id="KW-0410">Iron transport</keyword>
<gene>
    <name evidence="14" type="ORF">E4634_21070</name>
</gene>
<evidence type="ECO:0000313" key="14">
    <source>
        <dbReference type="EMBL" id="TGD70451.1"/>
    </source>
</evidence>
<evidence type="ECO:0000256" key="2">
    <source>
        <dbReference type="ARBA" id="ARBA00022448"/>
    </source>
</evidence>
<feature type="non-terminal residue" evidence="14">
    <location>
        <position position="1"/>
    </location>
</feature>
<comment type="subcellular location">
    <subcellularLocation>
        <location evidence="1 11">Cell outer membrane</location>
        <topology evidence="1 11">Multi-pass membrane protein</topology>
    </subcellularLocation>
</comment>
<dbReference type="InterPro" id="IPR039426">
    <property type="entry name" value="TonB-dep_rcpt-like"/>
</dbReference>
<evidence type="ECO:0000256" key="12">
    <source>
        <dbReference type="PROSITE-ProRule" id="PRU10144"/>
    </source>
</evidence>
<evidence type="ECO:0000256" key="4">
    <source>
        <dbReference type="ARBA" id="ARBA00022496"/>
    </source>
</evidence>
<dbReference type="PANTHER" id="PTHR32552">
    <property type="entry name" value="FERRICHROME IRON RECEPTOR-RELATED"/>
    <property type="match status" value="1"/>
</dbReference>
<keyword evidence="2 11" id="KW-0813">Transport</keyword>
<keyword evidence="5 11" id="KW-0812">Transmembrane</keyword>
<dbReference type="OrthoDB" id="7051185at2"/>
<evidence type="ECO:0000313" key="15">
    <source>
        <dbReference type="Proteomes" id="UP000298050"/>
    </source>
</evidence>
<dbReference type="SUPFAM" id="SSF56935">
    <property type="entry name" value="Porins"/>
    <property type="match status" value="1"/>
</dbReference>
<dbReference type="EMBL" id="SRLE01000036">
    <property type="protein sequence ID" value="TGD70451.1"/>
    <property type="molecule type" value="Genomic_DNA"/>
</dbReference>
<keyword evidence="10 11" id="KW-0998">Cell outer membrane</keyword>
<dbReference type="AlphaFoldDB" id="A0A4Z0LT39"/>
<keyword evidence="3 11" id="KW-1134">Transmembrane beta strand</keyword>
<comment type="caution">
    <text evidence="14">The sequence shown here is derived from an EMBL/GenBank/DDBJ whole genome shotgun (WGS) entry which is preliminary data.</text>
</comment>
<proteinExistence type="inferred from homology"/>
<evidence type="ECO:0000256" key="6">
    <source>
        <dbReference type="ARBA" id="ARBA00023004"/>
    </source>
</evidence>
<dbReference type="Proteomes" id="UP000298050">
    <property type="component" value="Unassembled WGS sequence"/>
</dbReference>
<evidence type="ECO:0000256" key="9">
    <source>
        <dbReference type="ARBA" id="ARBA00023136"/>
    </source>
</evidence>
<sequence>GTAVPWFGAITSQTEYQTTNPQLRDLEGEQFSEELQLIGDSFDGDLEWLVGAFWMKMEGSEFYPNQVIGANPDWPEGAVGGPINSVAQEGFLQWSPNAEVTNEAWAVFGEGTYTFSDMWSLTVGARYTVDDREMTAMNFAFDSTFPPIPESFTFHCAMRDANNAYLPDDACSRTVDETFDSPTGRVSVNFTPTDDHLLYLSVANGYRTGGFNMRATNDFTLQPFDEETVLNYEFGHKADWELGNFAAVRTNLAIYHQEYEDIQKTVSATNPDTGNFETYTINAAEATIDGIEFDITIAPTENLTIMLAYSYLDASYDSWPRDVLLPGATDPVTLDYSQADFLYVPENTATANVSYTLPLDPEYGDISLNASFYWQDEMITNDDPWLWPQLGWADDDLAAALDTIETDAYDVWNFRIDWRSVMGSGIDVAAYVNNAFDEEYVTGGLSVPEDLGIVANTYGPPRTFGAALRYNF</sequence>
<keyword evidence="15" id="KW-1185">Reference proteome</keyword>
<dbReference type="InterPro" id="IPR010917">
    <property type="entry name" value="TonB_rcpt_CS"/>
</dbReference>
<dbReference type="Pfam" id="PF00593">
    <property type="entry name" value="TonB_dep_Rec_b-barrel"/>
    <property type="match status" value="1"/>
</dbReference>
<evidence type="ECO:0000256" key="10">
    <source>
        <dbReference type="ARBA" id="ARBA00023237"/>
    </source>
</evidence>
<evidence type="ECO:0000256" key="8">
    <source>
        <dbReference type="ARBA" id="ARBA00023077"/>
    </source>
</evidence>
<comment type="similarity">
    <text evidence="11">Belongs to the TonB-dependent receptor family.</text>
</comment>
<dbReference type="PANTHER" id="PTHR32552:SF81">
    <property type="entry name" value="TONB-DEPENDENT OUTER MEMBRANE RECEPTOR"/>
    <property type="match status" value="1"/>
</dbReference>
<dbReference type="Gene3D" id="2.40.170.20">
    <property type="entry name" value="TonB-dependent receptor, beta-barrel domain"/>
    <property type="match status" value="1"/>
</dbReference>
<keyword evidence="6" id="KW-0408">Iron</keyword>